<comment type="caution">
    <text evidence="2">The sequence shown here is derived from an EMBL/GenBank/DDBJ whole genome shotgun (WGS) entry which is preliminary data.</text>
</comment>
<name>A0A261U3V9_9BORD</name>
<keyword evidence="1" id="KW-0472">Membrane</keyword>
<dbReference type="EMBL" id="NEVQ01000013">
    <property type="protein sequence ID" value="OZI56569.1"/>
    <property type="molecule type" value="Genomic_DNA"/>
</dbReference>
<dbReference type="AlphaFoldDB" id="A0A261U3V9"/>
<dbReference type="RefSeq" id="WP_094838169.1">
    <property type="nucleotide sequence ID" value="NZ_NEVQ01000013.1"/>
</dbReference>
<evidence type="ECO:0000313" key="2">
    <source>
        <dbReference type="EMBL" id="OZI56569.1"/>
    </source>
</evidence>
<evidence type="ECO:0000313" key="3">
    <source>
        <dbReference type="Proteomes" id="UP000216885"/>
    </source>
</evidence>
<keyword evidence="1" id="KW-0812">Transmembrane</keyword>
<keyword evidence="1" id="KW-1133">Transmembrane helix</keyword>
<dbReference type="Proteomes" id="UP000216885">
    <property type="component" value="Unassembled WGS sequence"/>
</dbReference>
<reference evidence="2 3" key="1">
    <citation type="submission" date="2017-05" db="EMBL/GenBank/DDBJ databases">
        <title>Complete and WGS of Bordetella genogroups.</title>
        <authorList>
            <person name="Spilker T."/>
            <person name="LiPuma J."/>
        </authorList>
    </citation>
    <scope>NUCLEOTIDE SEQUENCE [LARGE SCALE GENOMIC DNA]</scope>
    <source>
        <strain evidence="2 3">AU9919</strain>
    </source>
</reference>
<keyword evidence="3" id="KW-1185">Reference proteome</keyword>
<gene>
    <name evidence="2" type="ORF">CAL20_14225</name>
</gene>
<protein>
    <submittedName>
        <fullName evidence="2">Uncharacterized protein</fullName>
    </submittedName>
</protein>
<accession>A0A261U3V9</accession>
<proteinExistence type="predicted"/>
<feature type="transmembrane region" description="Helical" evidence="1">
    <location>
        <begin position="46"/>
        <end position="67"/>
    </location>
</feature>
<evidence type="ECO:0000256" key="1">
    <source>
        <dbReference type="SAM" id="Phobius"/>
    </source>
</evidence>
<organism evidence="2 3">
    <name type="scientific">Bordetella genomosp. 4</name>
    <dbReference type="NCBI Taxonomy" id="463044"/>
    <lineage>
        <taxon>Bacteria</taxon>
        <taxon>Pseudomonadati</taxon>
        <taxon>Pseudomonadota</taxon>
        <taxon>Betaproteobacteria</taxon>
        <taxon>Burkholderiales</taxon>
        <taxon>Alcaligenaceae</taxon>
        <taxon>Bordetella</taxon>
    </lineage>
</organism>
<sequence>MSETLISLLVWMTDEVWPFPVLILVLVLAVLLIARLMRVPQSSKGLLAVLVVLMLFIPFGTPALLIFGSSLTAPLIYHYGVPGQAVIVSSAQTGNIYNNQPVERYTVELQKADGQKIATHFDSSDFNVYPSRNQVRYPAAGQPFPVHYLASRPQSFVILVEGAAPQAER</sequence>
<feature type="transmembrane region" description="Helical" evidence="1">
    <location>
        <begin position="16"/>
        <end position="34"/>
    </location>
</feature>